<feature type="compositionally biased region" description="Polar residues" evidence="1">
    <location>
        <begin position="64"/>
        <end position="77"/>
    </location>
</feature>
<dbReference type="Proteomes" id="UP001054902">
    <property type="component" value="Unassembled WGS sequence"/>
</dbReference>
<dbReference type="AlphaFoldDB" id="A0AAD3D2L8"/>
<dbReference type="EMBL" id="BLLK01000055">
    <property type="protein sequence ID" value="GFH56681.1"/>
    <property type="molecule type" value="Genomic_DNA"/>
</dbReference>
<keyword evidence="3" id="KW-1185">Reference proteome</keyword>
<feature type="compositionally biased region" description="Polar residues" evidence="1">
    <location>
        <begin position="32"/>
        <end position="44"/>
    </location>
</feature>
<protein>
    <submittedName>
        <fullName evidence="2">Uncharacterized protein</fullName>
    </submittedName>
</protein>
<reference evidence="2 3" key="1">
    <citation type="journal article" date="2021" name="Sci. Rep.">
        <title>The genome of the diatom Chaetoceros tenuissimus carries an ancient integrated fragment of an extant virus.</title>
        <authorList>
            <person name="Hongo Y."/>
            <person name="Kimura K."/>
            <person name="Takaki Y."/>
            <person name="Yoshida Y."/>
            <person name="Baba S."/>
            <person name="Kobayashi G."/>
            <person name="Nagasaki K."/>
            <person name="Hano T."/>
            <person name="Tomaru Y."/>
        </authorList>
    </citation>
    <scope>NUCLEOTIDE SEQUENCE [LARGE SCALE GENOMIC DNA]</scope>
    <source>
        <strain evidence="2 3">NIES-3715</strain>
    </source>
</reference>
<feature type="compositionally biased region" description="Basic and acidic residues" evidence="1">
    <location>
        <begin position="17"/>
        <end position="26"/>
    </location>
</feature>
<sequence>MIGVYIVDRGYVQRLPAKTEPDHVSQDEAVPSTETESATLSDEPQVQFIKNEPAPRRGFLGQSWLASTPDQPITKDTPQAPEARHRSYSKAYSQN</sequence>
<evidence type="ECO:0000256" key="1">
    <source>
        <dbReference type="SAM" id="MobiDB-lite"/>
    </source>
</evidence>
<name>A0AAD3D2L8_9STRA</name>
<comment type="caution">
    <text evidence="2">The sequence shown here is derived from an EMBL/GenBank/DDBJ whole genome shotgun (WGS) entry which is preliminary data.</text>
</comment>
<evidence type="ECO:0000313" key="2">
    <source>
        <dbReference type="EMBL" id="GFH56681.1"/>
    </source>
</evidence>
<organism evidence="2 3">
    <name type="scientific">Chaetoceros tenuissimus</name>
    <dbReference type="NCBI Taxonomy" id="426638"/>
    <lineage>
        <taxon>Eukaryota</taxon>
        <taxon>Sar</taxon>
        <taxon>Stramenopiles</taxon>
        <taxon>Ochrophyta</taxon>
        <taxon>Bacillariophyta</taxon>
        <taxon>Coscinodiscophyceae</taxon>
        <taxon>Chaetocerotophycidae</taxon>
        <taxon>Chaetocerotales</taxon>
        <taxon>Chaetocerotaceae</taxon>
        <taxon>Chaetoceros</taxon>
    </lineage>
</organism>
<gene>
    <name evidence="2" type="ORF">CTEN210_13157</name>
</gene>
<evidence type="ECO:0000313" key="3">
    <source>
        <dbReference type="Proteomes" id="UP001054902"/>
    </source>
</evidence>
<accession>A0AAD3D2L8</accession>
<proteinExistence type="predicted"/>
<feature type="region of interest" description="Disordered" evidence="1">
    <location>
        <begin position="17"/>
        <end position="95"/>
    </location>
</feature>